<dbReference type="EMBL" id="BLAL01000004">
    <property type="protein sequence ID" value="GES72639.1"/>
    <property type="molecule type" value="Genomic_DNA"/>
</dbReference>
<feature type="region of interest" description="Disordered" evidence="1">
    <location>
        <begin position="556"/>
        <end position="590"/>
    </location>
</feature>
<organism evidence="2 3">
    <name type="scientific">Rhizophagus clarus</name>
    <dbReference type="NCBI Taxonomy" id="94130"/>
    <lineage>
        <taxon>Eukaryota</taxon>
        <taxon>Fungi</taxon>
        <taxon>Fungi incertae sedis</taxon>
        <taxon>Mucoromycota</taxon>
        <taxon>Glomeromycotina</taxon>
        <taxon>Glomeromycetes</taxon>
        <taxon>Glomerales</taxon>
        <taxon>Glomeraceae</taxon>
        <taxon>Rhizophagus</taxon>
    </lineage>
</organism>
<name>A0A8H3KPW8_9GLOM</name>
<feature type="region of interest" description="Disordered" evidence="1">
    <location>
        <begin position="130"/>
        <end position="236"/>
    </location>
</feature>
<accession>A0A8H3KPW8</accession>
<feature type="compositionally biased region" description="Low complexity" evidence="1">
    <location>
        <begin position="154"/>
        <end position="170"/>
    </location>
</feature>
<evidence type="ECO:0000313" key="3">
    <source>
        <dbReference type="Proteomes" id="UP000615446"/>
    </source>
</evidence>
<dbReference type="AlphaFoldDB" id="A0A8H3KPW8"/>
<comment type="caution">
    <text evidence="2">The sequence shown here is derived from an EMBL/GenBank/DDBJ whole genome shotgun (WGS) entry which is preliminary data.</text>
</comment>
<feature type="compositionally biased region" description="Polar residues" evidence="1">
    <location>
        <begin position="179"/>
        <end position="190"/>
    </location>
</feature>
<dbReference type="Proteomes" id="UP000615446">
    <property type="component" value="Unassembled WGS sequence"/>
</dbReference>
<protein>
    <submittedName>
        <fullName evidence="2">C2H2-type zinc finger transcription factor</fullName>
    </submittedName>
</protein>
<dbReference type="OrthoDB" id="2404361at2759"/>
<evidence type="ECO:0000313" key="2">
    <source>
        <dbReference type="EMBL" id="GES72639.1"/>
    </source>
</evidence>
<proteinExistence type="predicted"/>
<sequence>MEQISNNLQEINNSYFQETDPLRWSLINFLEWRQKAQELLNNWQDIKRSPEVVKFWDDRNTQNLREKIQYVKTHNELKLYQIESEDLNYALDRSKNMSFAAIEDRRKSVMEKALSDDDFMPVRIPKRKKQLSLSKKYKESVGSASSKKAKTTKDMSSSSSSSQGLPRPSSTPEVPIPSPSQGAPNASSSLGVPKPFSSSLESAGSSAEMTINEINSPEYDRPHTPPHQIRSTSKNQDLLKQLRQEKQRTKSTYEPICSNIIDTTNKLLMDRLKIKRDYTWDSVTNEATEYIDELIDNSDTRDKLRTKLQLPFVPPDEPYSFDKHYEMNWVHCFANKLLSFFEASRNPLLDKNSEGWLNCHILSLLIDDCFLMCEEIQVHRGEEMSLASIERKNLSREESEKKQSGHKIDILFRIDNMEYFGSETYTDEDSRNSKPISYKQKLFREMKDQLDRLLKSLKFTEESIKGVKNIVLHGITHGGLNGKMYAMYYDADIGYYFVFKTCQYRIGTTWGSIPESLVALKDVLCLKNDITNVLGIVKKVKRVALRTRSQDLFTIDNLPETTPTPKKSQKEEENHYNTRNPVSIEETTEKSDQIEQYLRNKLIVYNYAKSQKAFLYSMNTGMQTENSTFSDKAIQTDSLDKATQQKILITQPN</sequence>
<gene>
    <name evidence="2" type="ORF">RCL2_000019700</name>
</gene>
<evidence type="ECO:0000256" key="1">
    <source>
        <dbReference type="SAM" id="MobiDB-lite"/>
    </source>
</evidence>
<feature type="compositionally biased region" description="Low complexity" evidence="1">
    <location>
        <begin position="197"/>
        <end position="208"/>
    </location>
</feature>
<reference evidence="2" key="1">
    <citation type="submission" date="2019-10" db="EMBL/GenBank/DDBJ databases">
        <title>Conservation and host-specific expression of non-tandemly repeated heterogenous ribosome RNA gene in arbuscular mycorrhizal fungi.</title>
        <authorList>
            <person name="Maeda T."/>
            <person name="Kobayashi Y."/>
            <person name="Nakagawa T."/>
            <person name="Ezawa T."/>
            <person name="Yamaguchi K."/>
            <person name="Bino T."/>
            <person name="Nishimoto Y."/>
            <person name="Shigenobu S."/>
            <person name="Kawaguchi M."/>
        </authorList>
    </citation>
    <scope>NUCLEOTIDE SEQUENCE</scope>
    <source>
        <strain evidence="2">HR1</strain>
    </source>
</reference>